<gene>
    <name evidence="1" type="ORF">Ctaglu_08050</name>
</gene>
<name>A0A401UI78_9CLOT</name>
<dbReference type="AlphaFoldDB" id="A0A401UI78"/>
<dbReference type="Proteomes" id="UP000287872">
    <property type="component" value="Unassembled WGS sequence"/>
</dbReference>
<keyword evidence="2" id="KW-1185">Reference proteome</keyword>
<comment type="caution">
    <text evidence="1">The sequence shown here is derived from an EMBL/GenBank/DDBJ whole genome shotgun (WGS) entry which is preliminary data.</text>
</comment>
<dbReference type="EMBL" id="BHYK01000003">
    <property type="protein sequence ID" value="GCD09182.1"/>
    <property type="molecule type" value="Genomic_DNA"/>
</dbReference>
<organism evidence="1 2">
    <name type="scientific">Clostridium tagluense</name>
    <dbReference type="NCBI Taxonomy" id="360422"/>
    <lineage>
        <taxon>Bacteria</taxon>
        <taxon>Bacillati</taxon>
        <taxon>Bacillota</taxon>
        <taxon>Clostridia</taxon>
        <taxon>Eubacteriales</taxon>
        <taxon>Clostridiaceae</taxon>
        <taxon>Clostridium</taxon>
    </lineage>
</organism>
<reference evidence="1 2" key="1">
    <citation type="submission" date="2018-11" db="EMBL/GenBank/DDBJ databases">
        <title>Genome sequencing and assembly of Clostridium tagluense strain A121.</title>
        <authorList>
            <person name="Murakami T."/>
            <person name="Segawa T."/>
            <person name="Shcherbakova V.A."/>
            <person name="Mori H."/>
            <person name="Yoshimura Y."/>
        </authorList>
    </citation>
    <scope>NUCLEOTIDE SEQUENCE [LARGE SCALE GENOMIC DNA]</scope>
    <source>
        <strain evidence="1 2">A121</strain>
    </source>
</reference>
<accession>A0A401UI78</accession>
<protein>
    <submittedName>
        <fullName evidence="1">Uncharacterized protein</fullName>
    </submittedName>
</protein>
<dbReference type="OrthoDB" id="2958156at2"/>
<proteinExistence type="predicted"/>
<evidence type="ECO:0000313" key="2">
    <source>
        <dbReference type="Proteomes" id="UP000287872"/>
    </source>
</evidence>
<sequence length="359" mass="42217">MEYNKKLQNRVEDYVAKMKLYQQQMLEKYPPNPPNDVCYHALLAGIMIENSFGPKVHDYTNLFRTEYEKIFIWTHSKDSNSALISEVNTKIKSLPFWKTIGHVLHLAQYYYNAFEIINDFDIKYNWTYYFDKNKMFEELELMDSSYIVKMDLRSGVIIKATEIEAMAPLIELILRDDVCYTSLSQMLSSFELHYCCLTCELGLSPVIMHESHEPELWEHPYYIAKMEAAIIQACRCVESILGEPPSRTNKNGLMRHKGRWTECLQINADDIFEKVGITYLEFYYKLFFDLRNPSAHSYGNIHFDLERKKVIEAQCFAALILRAYITSNIKSHEESLRILCFNQDLLTRVLEDISTKITK</sequence>
<evidence type="ECO:0000313" key="1">
    <source>
        <dbReference type="EMBL" id="GCD09182.1"/>
    </source>
</evidence>
<dbReference type="RefSeq" id="WP_124998333.1">
    <property type="nucleotide sequence ID" value="NZ_BHYK01000003.1"/>
</dbReference>